<dbReference type="EMBL" id="MU006561">
    <property type="protein sequence ID" value="KAF2751921.1"/>
    <property type="molecule type" value="Genomic_DNA"/>
</dbReference>
<name>A0A6A6VRN3_9PLEO</name>
<dbReference type="Proteomes" id="UP000799440">
    <property type="component" value="Unassembled WGS sequence"/>
</dbReference>
<accession>A0A6A6VRN3</accession>
<proteinExistence type="predicted"/>
<protein>
    <submittedName>
        <fullName evidence="1">Uncharacterized protein</fullName>
    </submittedName>
</protein>
<evidence type="ECO:0000313" key="2">
    <source>
        <dbReference type="Proteomes" id="UP000799440"/>
    </source>
</evidence>
<evidence type="ECO:0000313" key="1">
    <source>
        <dbReference type="EMBL" id="KAF2751921.1"/>
    </source>
</evidence>
<reference evidence="1" key="1">
    <citation type="journal article" date="2020" name="Stud. Mycol.">
        <title>101 Dothideomycetes genomes: a test case for predicting lifestyles and emergence of pathogens.</title>
        <authorList>
            <person name="Haridas S."/>
            <person name="Albert R."/>
            <person name="Binder M."/>
            <person name="Bloem J."/>
            <person name="Labutti K."/>
            <person name="Salamov A."/>
            <person name="Andreopoulos B."/>
            <person name="Baker S."/>
            <person name="Barry K."/>
            <person name="Bills G."/>
            <person name="Bluhm B."/>
            <person name="Cannon C."/>
            <person name="Castanera R."/>
            <person name="Culley D."/>
            <person name="Daum C."/>
            <person name="Ezra D."/>
            <person name="Gonzalez J."/>
            <person name="Henrissat B."/>
            <person name="Kuo A."/>
            <person name="Liang C."/>
            <person name="Lipzen A."/>
            <person name="Lutzoni F."/>
            <person name="Magnuson J."/>
            <person name="Mondo S."/>
            <person name="Nolan M."/>
            <person name="Ohm R."/>
            <person name="Pangilinan J."/>
            <person name="Park H.-J."/>
            <person name="Ramirez L."/>
            <person name="Alfaro M."/>
            <person name="Sun H."/>
            <person name="Tritt A."/>
            <person name="Yoshinaga Y."/>
            <person name="Zwiers L.-H."/>
            <person name="Turgeon B."/>
            <person name="Goodwin S."/>
            <person name="Spatafora J."/>
            <person name="Crous P."/>
            <person name="Grigoriev I."/>
        </authorList>
    </citation>
    <scope>NUCLEOTIDE SEQUENCE</scope>
    <source>
        <strain evidence="1">CBS 119925</strain>
    </source>
</reference>
<gene>
    <name evidence="1" type="ORF">M011DRAFT_9696</name>
</gene>
<keyword evidence="2" id="KW-1185">Reference proteome</keyword>
<organism evidence="1 2">
    <name type="scientific">Sporormia fimetaria CBS 119925</name>
    <dbReference type="NCBI Taxonomy" id="1340428"/>
    <lineage>
        <taxon>Eukaryota</taxon>
        <taxon>Fungi</taxon>
        <taxon>Dikarya</taxon>
        <taxon>Ascomycota</taxon>
        <taxon>Pezizomycotina</taxon>
        <taxon>Dothideomycetes</taxon>
        <taxon>Pleosporomycetidae</taxon>
        <taxon>Pleosporales</taxon>
        <taxon>Sporormiaceae</taxon>
        <taxon>Sporormia</taxon>
    </lineage>
</organism>
<sequence length="87" mass="8904">MDEARAADGSLTTVQLVLHPACPARAACPGLREGRMHVGRGASQQPAAAILPIPTRASNKDSIAHSHAAAPHSNHLLGFLSLPQAAA</sequence>
<dbReference type="AlphaFoldDB" id="A0A6A6VRN3"/>